<dbReference type="RefSeq" id="XP_043129501.1">
    <property type="nucleotide sequence ID" value="XM_043273566.1"/>
</dbReference>
<evidence type="ECO:0008006" key="3">
    <source>
        <dbReference type="Google" id="ProtNLM"/>
    </source>
</evidence>
<dbReference type="AlphaFoldDB" id="A0A9P3C1V3"/>
<dbReference type="InterPro" id="IPR042266">
    <property type="entry name" value="PPPDE_sf"/>
</dbReference>
<dbReference type="EMBL" id="BOPL01000010">
    <property type="protein sequence ID" value="GIK06315.1"/>
    <property type="molecule type" value="Genomic_DNA"/>
</dbReference>
<protein>
    <recommendedName>
        <fullName evidence="3">PPPDE domain-containing protein</fullName>
    </recommendedName>
</protein>
<gene>
    <name evidence="1" type="ORF">Aspvir_001962</name>
</gene>
<organism evidence="1 2">
    <name type="scientific">Aspergillus viridinutans</name>
    <dbReference type="NCBI Taxonomy" id="75553"/>
    <lineage>
        <taxon>Eukaryota</taxon>
        <taxon>Fungi</taxon>
        <taxon>Dikarya</taxon>
        <taxon>Ascomycota</taxon>
        <taxon>Pezizomycotina</taxon>
        <taxon>Eurotiomycetes</taxon>
        <taxon>Eurotiomycetidae</taxon>
        <taxon>Eurotiales</taxon>
        <taxon>Aspergillaceae</taxon>
        <taxon>Aspergillus</taxon>
        <taxon>Aspergillus subgen. Fumigati</taxon>
    </lineage>
</organism>
<comment type="caution">
    <text evidence="1">The sequence shown here is derived from an EMBL/GenBank/DDBJ whole genome shotgun (WGS) entry which is preliminary data.</text>
</comment>
<accession>A0A9P3C1V3</accession>
<dbReference type="GeneID" id="66929944"/>
<name>A0A9P3C1V3_ASPVI</name>
<reference evidence="1 2" key="1">
    <citation type="submission" date="2021-02" db="EMBL/GenBank/DDBJ databases">
        <title>Pan-genome distribution and transcriptional activeness of fungal secondary metabolism genes in Aspergillus section Fumigati.</title>
        <authorList>
            <person name="Takahashi H."/>
            <person name="Umemura M."/>
            <person name="Ninomiya A."/>
            <person name="Kusuya Y."/>
            <person name="Urayama S."/>
            <person name="Shimizu M."/>
            <person name="Watanabe A."/>
            <person name="Kamei K."/>
            <person name="Yaguchi T."/>
            <person name="Hagiwara D."/>
        </authorList>
    </citation>
    <scope>NUCLEOTIDE SEQUENCE [LARGE SCALE GENOMIC DNA]</scope>
    <source>
        <strain evidence="1 2">IFM 47045</strain>
    </source>
</reference>
<evidence type="ECO:0000313" key="1">
    <source>
        <dbReference type="EMBL" id="GIK06315.1"/>
    </source>
</evidence>
<dbReference type="Gene3D" id="3.90.1720.30">
    <property type="entry name" value="PPPDE domains"/>
    <property type="match status" value="1"/>
</dbReference>
<evidence type="ECO:0000313" key="2">
    <source>
        <dbReference type="Proteomes" id="UP000710440"/>
    </source>
</evidence>
<sequence length="350" mass="39497">MENINESTQTNDRPIHLIFSSSSVILHVPGCPRFLKPFIQKYAPHCTRHWGVRVGDDVWDLFKYSGYVDFSVRSWEDVEGRYNSEVFVGKTEASNESITAIANDLKSAYPAYDAFGDNCQHFAIGLCRRIPKNRKVEDITGRGAILASEFHVFMGEFEGMNRDFIHPMQAKDTIRAAKALLHSTVLTQMRYSTYFLEPIIYLLFEFFRNYVSSAVAWFAELAEILTPEGWVLLHNGAPFRRHISSVSFGSASIAFRGVVDIITQVAVSPWNFWQRYSSTDAQLLRVGINVLREGSAASVSQPDANTVLRVHIPEAGNAVDNIQGPDEGPDEEVIDRRRSVRRVVDFVDPA</sequence>
<dbReference type="Proteomes" id="UP000710440">
    <property type="component" value="Unassembled WGS sequence"/>
</dbReference>
<dbReference type="OrthoDB" id="2932983at2759"/>
<proteinExistence type="predicted"/>
<keyword evidence="2" id="KW-1185">Reference proteome</keyword>